<keyword evidence="1" id="KW-1133">Transmembrane helix</keyword>
<keyword evidence="1" id="KW-1003">Cell membrane</keyword>
<keyword evidence="1" id="KW-0285">Flavoprotein</keyword>
<dbReference type="AlphaFoldDB" id="A0A7K4I0U5"/>
<dbReference type="GO" id="GO:0022900">
    <property type="term" value="P:electron transport chain"/>
    <property type="evidence" value="ECO:0007669"/>
    <property type="project" value="UniProtKB-UniRule"/>
</dbReference>
<protein>
    <recommendedName>
        <fullName evidence="1">Ion-translocating oxidoreductase complex subunit D</fullName>
        <ecNumber evidence="1">7.-.-.-</ecNumber>
    </recommendedName>
    <alternativeName>
        <fullName evidence="1">Rsx electron transport complex subunit D</fullName>
    </alternativeName>
</protein>
<comment type="subunit">
    <text evidence="1">The complex is composed of six subunits: RsxA, RsxB, RsxC, RsxD, RsxE and RsxG.</text>
</comment>
<dbReference type="HAMAP" id="MF_00462">
    <property type="entry name" value="RsxD_RnfD"/>
    <property type="match status" value="1"/>
</dbReference>
<evidence type="ECO:0000313" key="2">
    <source>
        <dbReference type="EMBL" id="QLN00293.1"/>
    </source>
</evidence>
<comment type="similarity">
    <text evidence="1">Belongs to the NqrB/RnfD family.</text>
</comment>
<feature type="transmembrane region" description="Helical" evidence="1">
    <location>
        <begin position="44"/>
        <end position="62"/>
    </location>
</feature>
<evidence type="ECO:0000313" key="3">
    <source>
        <dbReference type="Proteomes" id="UP000510927"/>
    </source>
</evidence>
<name>A0A7K4I0U5_ESCFE</name>
<dbReference type="EMBL" id="CP055675">
    <property type="protein sequence ID" value="QLN00293.1"/>
    <property type="molecule type" value="Genomic_DNA"/>
</dbReference>
<organism evidence="2 3">
    <name type="scientific">Escherichia fergusonii</name>
    <dbReference type="NCBI Taxonomy" id="564"/>
    <lineage>
        <taxon>Bacteria</taxon>
        <taxon>Pseudomonadati</taxon>
        <taxon>Pseudomonadota</taxon>
        <taxon>Gammaproteobacteria</taxon>
        <taxon>Enterobacterales</taxon>
        <taxon>Enterobacteriaceae</taxon>
        <taxon>Escherichia</taxon>
    </lineage>
</organism>
<feature type="transmembrane region" description="Helical" evidence="1">
    <location>
        <begin position="95"/>
        <end position="113"/>
    </location>
</feature>
<comment type="subcellular location">
    <subcellularLocation>
        <location evidence="1">Cell inner membrane</location>
        <topology evidence="1">Multi-pass membrane protein</topology>
    </subcellularLocation>
</comment>
<feature type="modified residue" description="FMN phosphoryl threonine" evidence="1">
    <location>
        <position position="187"/>
    </location>
</feature>
<accession>A0A7K4I0U5</accession>
<keyword evidence="1" id="KW-0472">Membrane</keyword>
<feature type="transmembrane region" description="Helical" evidence="1">
    <location>
        <begin position="210"/>
        <end position="235"/>
    </location>
</feature>
<dbReference type="GO" id="GO:0005886">
    <property type="term" value="C:plasma membrane"/>
    <property type="evidence" value="ECO:0007669"/>
    <property type="project" value="UniProtKB-SubCell"/>
</dbReference>
<dbReference type="Pfam" id="PF03116">
    <property type="entry name" value="NQR2_RnfD_RnfE"/>
    <property type="match status" value="1"/>
</dbReference>
<comment type="cofactor">
    <cofactor evidence="1">
        <name>FMN</name>
        <dbReference type="ChEBI" id="CHEBI:58210"/>
    </cofactor>
</comment>
<feature type="transmembrane region" description="Helical" evidence="1">
    <location>
        <begin position="242"/>
        <end position="262"/>
    </location>
</feature>
<keyword evidence="1" id="KW-0288">FMN</keyword>
<keyword evidence="1" id="KW-0597">Phosphoprotein</keyword>
<dbReference type="EC" id="7.-.-.-" evidence="1"/>
<evidence type="ECO:0000256" key="1">
    <source>
        <dbReference type="HAMAP-Rule" id="MF_00462"/>
    </source>
</evidence>
<dbReference type="Proteomes" id="UP000510927">
    <property type="component" value="Chromosome"/>
</dbReference>
<dbReference type="NCBIfam" id="NF002011">
    <property type="entry name" value="PRK00816.1"/>
    <property type="match status" value="1"/>
</dbReference>
<dbReference type="InterPro" id="IPR004338">
    <property type="entry name" value="NqrB/RnfD"/>
</dbReference>
<dbReference type="PANTHER" id="PTHR30578">
    <property type="entry name" value="ELECTRON TRANSPORT COMPLEX PROTEIN RNFD"/>
    <property type="match status" value="1"/>
</dbReference>
<dbReference type="InterPro" id="IPR011303">
    <property type="entry name" value="RnfD_bac"/>
</dbReference>
<proteinExistence type="inferred from homology"/>
<keyword evidence="1" id="KW-0997">Cell inner membrane</keyword>
<dbReference type="NCBIfam" id="TIGR01946">
    <property type="entry name" value="rnfD"/>
    <property type="match status" value="1"/>
</dbReference>
<feature type="transmembrane region" description="Helical" evidence="1">
    <location>
        <begin position="69"/>
        <end position="89"/>
    </location>
</feature>
<reference evidence="2 3" key="1">
    <citation type="submission" date="2020-06" db="EMBL/GenBank/DDBJ databases">
        <title>REHAB project genomes.</title>
        <authorList>
            <person name="Shaw L.P."/>
        </authorList>
    </citation>
    <scope>NUCLEOTIDE SEQUENCE [LARGE SCALE GENOMIC DNA]</scope>
    <source>
        <strain evidence="2 3">RHB28-C13</strain>
    </source>
</reference>
<feature type="transmembrane region" description="Helical" evidence="1">
    <location>
        <begin position="299"/>
        <end position="318"/>
    </location>
</feature>
<feature type="transmembrane region" description="Helical" evidence="1">
    <location>
        <begin position="20"/>
        <end position="38"/>
    </location>
</feature>
<feature type="transmembrane region" description="Helical" evidence="1">
    <location>
        <begin position="324"/>
        <end position="342"/>
    </location>
</feature>
<keyword evidence="1" id="KW-0812">Transmembrane</keyword>
<feature type="transmembrane region" description="Helical" evidence="1">
    <location>
        <begin position="125"/>
        <end position="143"/>
    </location>
</feature>
<keyword evidence="1" id="KW-1278">Translocase</keyword>
<keyword evidence="1" id="KW-0813">Transport</keyword>
<dbReference type="PANTHER" id="PTHR30578:SF0">
    <property type="entry name" value="ION-TRANSLOCATING OXIDOREDUCTASE COMPLEX SUBUNIT D"/>
    <property type="match status" value="1"/>
</dbReference>
<gene>
    <name evidence="1 2" type="primary">rsxD</name>
    <name evidence="2" type="ORF">HVY52_10915</name>
</gene>
<sequence>MVFRIASSPYTHNQRQTSRIMLLVLLAAIPGIATQLWFFGWGTLVQIILAVISALSAEALVLKLRNQPIAAILKDNSALLTGLLLAVSIPPLAPWWMVVLGTVFAVIIAKQLYGGLGQNPFNPAMIGYVVLLISFPVQMTNWLPPYEIAATVPGMADALQVIFTGHTTSGGDMSTLRMGIDGISQATPLDTLKTSLHSGRSVEQIMQYPIFSGMLAGAGWQWVNLAWLAGGVWLLTIKVIRWHIPVSFLVSLALCATLGWLFAPESLASPQIHMLSGATMLGAFFILTDPVTASTTNRGRLIFGALAGVLVWLIRSFGGYPDGVAFAVLLANITVPLIDYYTRPRVYGHRKG</sequence>
<feature type="transmembrane region" description="Helical" evidence="1">
    <location>
        <begin position="268"/>
        <end position="287"/>
    </location>
</feature>
<keyword evidence="1" id="KW-0249">Electron transport</keyword>
<dbReference type="GO" id="GO:0055085">
    <property type="term" value="P:transmembrane transport"/>
    <property type="evidence" value="ECO:0007669"/>
    <property type="project" value="InterPro"/>
</dbReference>
<dbReference type="RefSeq" id="WP_046077535.1">
    <property type="nucleotide sequence ID" value="NZ_AP027926.1"/>
</dbReference>
<comment type="function">
    <text evidence="1">Part of a membrane-bound complex that couples electron transfer with translocation of ions across the membrane. Required to maintain the reduced state of SoxR.</text>
</comment>